<evidence type="ECO:0000256" key="1">
    <source>
        <dbReference type="SAM" id="Coils"/>
    </source>
</evidence>
<feature type="coiled-coil region" evidence="1">
    <location>
        <begin position="31"/>
        <end position="65"/>
    </location>
</feature>
<dbReference type="Pfam" id="PF13250">
    <property type="entry name" value="SNIPE"/>
    <property type="match status" value="1"/>
</dbReference>
<feature type="transmembrane region" description="Helical" evidence="2">
    <location>
        <begin position="6"/>
        <end position="22"/>
    </location>
</feature>
<evidence type="ECO:0000259" key="3">
    <source>
        <dbReference type="Pfam" id="PF13250"/>
    </source>
</evidence>
<keyword evidence="2" id="KW-1133">Transmembrane helix</keyword>
<feature type="coiled-coil region" evidence="1">
    <location>
        <begin position="111"/>
        <end position="145"/>
    </location>
</feature>
<keyword evidence="1" id="KW-0175">Coiled coil</keyword>
<evidence type="ECO:0000313" key="4">
    <source>
        <dbReference type="EMBL" id="OOV80533.1"/>
    </source>
</evidence>
<keyword evidence="5" id="KW-1185">Reference proteome</keyword>
<dbReference type="RefSeq" id="WP_078191124.1">
    <property type="nucleotide sequence ID" value="NZ_JAMCOZ010000001.1"/>
</dbReference>
<feature type="domain" description="SNIPE associated" evidence="3">
    <location>
        <begin position="195"/>
        <end position="301"/>
    </location>
</feature>
<dbReference type="AlphaFoldDB" id="A0A1T1GSG7"/>
<organism evidence="4 5">
    <name type="scientific">Acinetobacter amyesii</name>
    <dbReference type="NCBI Taxonomy" id="2942470"/>
    <lineage>
        <taxon>Bacteria</taxon>
        <taxon>Pseudomonadati</taxon>
        <taxon>Pseudomonadota</taxon>
        <taxon>Gammaproteobacteria</taxon>
        <taxon>Moraxellales</taxon>
        <taxon>Moraxellaceae</taxon>
        <taxon>Acinetobacter</taxon>
    </lineage>
</organism>
<proteinExistence type="predicted"/>
<protein>
    <recommendedName>
        <fullName evidence="3">SNIPE associated domain-containing protein</fullName>
    </recommendedName>
</protein>
<reference evidence="4 5" key="1">
    <citation type="submission" date="2017-02" db="EMBL/GenBank/DDBJ databases">
        <title>Acinetobacter sp. ANC 4945, whole genome shotgun sequencing project.</title>
        <authorList>
            <person name="Radolfova-Krizova L."/>
            <person name="Al Atrouni A."/>
            <person name="Nemec A."/>
        </authorList>
    </citation>
    <scope>NUCLEOTIDE SEQUENCE [LARGE SCALE GENOMIC DNA]</scope>
    <source>
        <strain evidence="4 5">ANC 4945</strain>
    </source>
</reference>
<name>A0A1T1GSG7_9GAMM</name>
<dbReference type="Proteomes" id="UP000191160">
    <property type="component" value="Unassembled WGS sequence"/>
</dbReference>
<keyword evidence="2" id="KW-0812">Transmembrane</keyword>
<gene>
    <name evidence="4" type="ORF">B1202_13475</name>
</gene>
<keyword evidence="2" id="KW-0472">Membrane</keyword>
<comment type="caution">
    <text evidence="4">The sequence shown here is derived from an EMBL/GenBank/DDBJ whole genome shotgun (WGS) entry which is preliminary data.</text>
</comment>
<dbReference type="EMBL" id="MVKX01000009">
    <property type="protein sequence ID" value="OOV80533.1"/>
    <property type="molecule type" value="Genomic_DNA"/>
</dbReference>
<evidence type="ECO:0000313" key="5">
    <source>
        <dbReference type="Proteomes" id="UP000191160"/>
    </source>
</evidence>
<dbReference type="InterPro" id="IPR025280">
    <property type="entry name" value="SNIPE"/>
</dbReference>
<accession>A0A1T1GSG7</accession>
<sequence length="311" mass="35709">MINIALIVLIILLIVALLFVYNRKLKNDKTLRSLQENFDRARLKLAETESQQDELNYEISQLRIQNSGLKIQVDKVAKYQHIVDIEQYVEYRTLQADGLLEVTKANADIMLNDIRAQIEQVRQYLSKYQEKAKLQTQEQARAELKGLYSQALDQQHLENINRALDNKIRGYQSAFFLPLQSILDQLMDGMNESAAKQNLTAVRCKMIDAMEQQSTANCNYVDEERRLAAMQLFTLVFNSRADLYLAQLNTENLGELLQALADDFTLLNAHGVHFSQAQVLDSYLQLRLEELKMAALVLHLKETQANMDVAV</sequence>
<evidence type="ECO:0000256" key="2">
    <source>
        <dbReference type="SAM" id="Phobius"/>
    </source>
</evidence>